<evidence type="ECO:0000256" key="3">
    <source>
        <dbReference type="ARBA" id="ARBA00023163"/>
    </source>
</evidence>
<feature type="DNA-binding region" description="H-T-H motif" evidence="4">
    <location>
        <begin position="28"/>
        <end position="47"/>
    </location>
</feature>
<protein>
    <submittedName>
        <fullName evidence="6">TetR family transcriptional regulator</fullName>
    </submittedName>
</protein>
<sequence>MRSDAKKNYEHILSVARSLLTGGGAETSLRDIARKAGVGDGTLHRHFPTRDALLDALLRQTFDALSERAAELEKEEDAAGALLAWVKETVAATRDYSGVIAPMVNAISDENSALHTSCVALRAGGTRLLVHAQSKGMARTDMDGDDLFALISALAWLAEQPPLVPRSGHLFDIIADAILPGRQNG</sequence>
<dbReference type="InterPro" id="IPR049445">
    <property type="entry name" value="TetR_SbtR-like_C"/>
</dbReference>
<dbReference type="EMBL" id="QJRY01000002">
    <property type="protein sequence ID" value="PYB75556.1"/>
    <property type="molecule type" value="Genomic_DNA"/>
</dbReference>
<feature type="domain" description="HTH tetR-type" evidence="5">
    <location>
        <begin position="6"/>
        <end position="65"/>
    </location>
</feature>
<evidence type="ECO:0000256" key="4">
    <source>
        <dbReference type="PROSITE-ProRule" id="PRU00335"/>
    </source>
</evidence>
<dbReference type="Gene3D" id="1.10.357.10">
    <property type="entry name" value="Tetracycline Repressor, domain 2"/>
    <property type="match status" value="1"/>
</dbReference>
<dbReference type="PRINTS" id="PR00455">
    <property type="entry name" value="HTHTETR"/>
</dbReference>
<keyword evidence="3" id="KW-0804">Transcription</keyword>
<dbReference type="Pfam" id="PF00440">
    <property type="entry name" value="TetR_N"/>
    <property type="match status" value="1"/>
</dbReference>
<proteinExistence type="predicted"/>
<comment type="caution">
    <text evidence="6">The sequence shown here is derived from an EMBL/GenBank/DDBJ whole genome shotgun (WGS) entry which is preliminary data.</text>
</comment>
<keyword evidence="1" id="KW-0805">Transcription regulation</keyword>
<organism evidence="6 7">
    <name type="scientific">Rhizobium wuzhouense</name>
    <dbReference type="NCBI Taxonomy" id="1986026"/>
    <lineage>
        <taxon>Bacteria</taxon>
        <taxon>Pseudomonadati</taxon>
        <taxon>Pseudomonadota</taxon>
        <taxon>Alphaproteobacteria</taxon>
        <taxon>Hyphomicrobiales</taxon>
        <taxon>Rhizobiaceae</taxon>
        <taxon>Rhizobium/Agrobacterium group</taxon>
        <taxon>Rhizobium</taxon>
    </lineage>
</organism>
<name>A0ABX5NU72_9HYPH</name>
<keyword evidence="2 4" id="KW-0238">DNA-binding</keyword>
<evidence type="ECO:0000256" key="1">
    <source>
        <dbReference type="ARBA" id="ARBA00023015"/>
    </source>
</evidence>
<dbReference type="RefSeq" id="WP_110790943.1">
    <property type="nucleotide sequence ID" value="NZ_QJRY01000002.1"/>
</dbReference>
<dbReference type="InterPro" id="IPR001647">
    <property type="entry name" value="HTH_TetR"/>
</dbReference>
<evidence type="ECO:0000313" key="7">
    <source>
        <dbReference type="Proteomes" id="UP000247536"/>
    </source>
</evidence>
<dbReference type="InterPro" id="IPR050109">
    <property type="entry name" value="HTH-type_TetR-like_transc_reg"/>
</dbReference>
<gene>
    <name evidence="6" type="ORF">DMY87_09035</name>
</gene>
<dbReference type="InterPro" id="IPR009057">
    <property type="entry name" value="Homeodomain-like_sf"/>
</dbReference>
<dbReference type="PROSITE" id="PS50977">
    <property type="entry name" value="HTH_TETR_2"/>
    <property type="match status" value="1"/>
</dbReference>
<dbReference type="PANTHER" id="PTHR30055">
    <property type="entry name" value="HTH-TYPE TRANSCRIPTIONAL REGULATOR RUTR"/>
    <property type="match status" value="1"/>
</dbReference>
<evidence type="ECO:0000259" key="5">
    <source>
        <dbReference type="PROSITE" id="PS50977"/>
    </source>
</evidence>
<keyword evidence="7" id="KW-1185">Reference proteome</keyword>
<dbReference type="Proteomes" id="UP000247536">
    <property type="component" value="Unassembled WGS sequence"/>
</dbReference>
<dbReference type="Pfam" id="PF21597">
    <property type="entry name" value="TetR_C_43"/>
    <property type="match status" value="1"/>
</dbReference>
<evidence type="ECO:0000256" key="2">
    <source>
        <dbReference type="ARBA" id="ARBA00023125"/>
    </source>
</evidence>
<accession>A0ABX5NU72</accession>
<reference evidence="6 7" key="1">
    <citation type="submission" date="2018-06" db="EMBL/GenBank/DDBJ databases">
        <title>Rhizobium wuzhouense sp. nov., isolated from roots of Oryza officinalis.</title>
        <authorList>
            <person name="Yuan T."/>
        </authorList>
    </citation>
    <scope>NUCLEOTIDE SEQUENCE [LARGE SCALE GENOMIC DNA]</scope>
    <source>
        <strain evidence="6 7">W44</strain>
    </source>
</reference>
<dbReference type="PANTHER" id="PTHR30055:SF234">
    <property type="entry name" value="HTH-TYPE TRANSCRIPTIONAL REGULATOR BETI"/>
    <property type="match status" value="1"/>
</dbReference>
<dbReference type="SUPFAM" id="SSF46689">
    <property type="entry name" value="Homeodomain-like"/>
    <property type="match status" value="1"/>
</dbReference>
<evidence type="ECO:0000313" key="6">
    <source>
        <dbReference type="EMBL" id="PYB75556.1"/>
    </source>
</evidence>